<keyword evidence="7" id="KW-0675">Receptor</keyword>
<name>A0A2A6C5V7_PRIPA</name>
<evidence type="ECO:0000256" key="9">
    <source>
        <dbReference type="ARBA" id="ARBA00023224"/>
    </source>
</evidence>
<keyword evidence="9" id="KW-0807">Transducer</keyword>
<dbReference type="InterPro" id="IPR017452">
    <property type="entry name" value="GPCR_Rhodpsn_7TM"/>
</dbReference>
<keyword evidence="11" id="KW-1185">Reference proteome</keyword>
<keyword evidence="4" id="KW-1133">Transmembrane helix</keyword>
<evidence type="ECO:0000256" key="8">
    <source>
        <dbReference type="ARBA" id="ARBA00023180"/>
    </source>
</evidence>
<accession>A0A8R1UC01</accession>
<evidence type="ECO:0000256" key="6">
    <source>
        <dbReference type="ARBA" id="ARBA00023136"/>
    </source>
</evidence>
<reference evidence="10" key="2">
    <citation type="submission" date="2022-06" db="UniProtKB">
        <authorList>
            <consortium name="EnsemblMetazoa"/>
        </authorList>
    </citation>
    <scope>IDENTIFICATION</scope>
    <source>
        <strain evidence="10">PS312</strain>
    </source>
</reference>
<dbReference type="AlphaFoldDB" id="A0A2A6C5V7"/>
<proteinExistence type="predicted"/>
<dbReference type="SUPFAM" id="SSF81321">
    <property type="entry name" value="Family A G protein-coupled receptor-like"/>
    <property type="match status" value="1"/>
</dbReference>
<dbReference type="GO" id="GO:0042277">
    <property type="term" value="F:peptide binding"/>
    <property type="evidence" value="ECO:0000318"/>
    <property type="project" value="GO_Central"/>
</dbReference>
<protein>
    <submittedName>
        <fullName evidence="10">G protein-coupled receptor</fullName>
    </submittedName>
</protein>
<dbReference type="PROSITE" id="PS50262">
    <property type="entry name" value="G_PROTEIN_RECEP_F1_2"/>
    <property type="match status" value="1"/>
</dbReference>
<sequence length="484" mass="55061">MELDAAGCYNCSLFVGEQDYFPAGGGNDSFPVDGNSTNNSSDFVALATLLLGSVSEQEKRMLAMMSQVERLACLCLGIMSIFLNTFVIAALVRHRRRVLKNVFYVIVLNCAILDLTRAFLLTSVGGLQVFFSFRDPWVFPTWRTMKWLLKPLNLMTIFNLLVFTTNEFVVIRYPLHYRRYCRRRVILGVLLGCWCIAILYTALSVATQMSDHNSILSAENVIALLCYFCLVCYGFILRTIRKFHRAEENGEFSAEGQKINHRATVKPCEGCEKTRGTSKRCNSHRKWRAHLMSRHKYLIVIGTVLLVNVLFLIPYSGIQILHFLQLHQIISLTVVTRFMQHMATVMIGVHAVCQPLCYFRMTEFRRLACCHGRAPWNRNKSFSHHKSFAVTKTQMGENDGDCTDHLMVEPKPPRVPLLDNARMIMAPVNPKWGTNAVKFRAHGHQLEKVDFTAGKRQSLLLRSRSDFDLLPPKKKSGAIDAALP</sequence>
<evidence type="ECO:0000256" key="4">
    <source>
        <dbReference type="ARBA" id="ARBA00022989"/>
    </source>
</evidence>
<dbReference type="InterPro" id="IPR000276">
    <property type="entry name" value="GPCR_Rhodpsn"/>
</dbReference>
<gene>
    <name evidence="10" type="primary">WBGene00107613</name>
</gene>
<evidence type="ECO:0000256" key="5">
    <source>
        <dbReference type="ARBA" id="ARBA00023040"/>
    </source>
</evidence>
<dbReference type="Gene3D" id="1.20.1070.10">
    <property type="entry name" value="Rhodopsin 7-helix transmembrane proteins"/>
    <property type="match status" value="1"/>
</dbReference>
<evidence type="ECO:0000313" key="10">
    <source>
        <dbReference type="EnsemblMetazoa" id="PPA18059.1"/>
    </source>
</evidence>
<evidence type="ECO:0000256" key="7">
    <source>
        <dbReference type="ARBA" id="ARBA00023170"/>
    </source>
</evidence>
<evidence type="ECO:0000256" key="3">
    <source>
        <dbReference type="ARBA" id="ARBA00022692"/>
    </source>
</evidence>
<dbReference type="GO" id="GO:0043005">
    <property type="term" value="C:neuron projection"/>
    <property type="evidence" value="ECO:0000318"/>
    <property type="project" value="GO_Central"/>
</dbReference>
<dbReference type="EnsemblMetazoa" id="PPA18059.1">
    <property type="protein sequence ID" value="PPA18059.1"/>
    <property type="gene ID" value="WBGene00107613"/>
</dbReference>
<keyword evidence="2" id="KW-1003">Cell membrane</keyword>
<keyword evidence="3" id="KW-0812">Transmembrane</keyword>
<dbReference type="Pfam" id="PF00001">
    <property type="entry name" value="7tm_1"/>
    <property type="match status" value="1"/>
</dbReference>
<dbReference type="GO" id="GO:0004930">
    <property type="term" value="F:G protein-coupled receptor activity"/>
    <property type="evidence" value="ECO:0000318"/>
    <property type="project" value="GO_Central"/>
</dbReference>
<dbReference type="GO" id="GO:0005886">
    <property type="term" value="C:plasma membrane"/>
    <property type="evidence" value="ECO:0000318"/>
    <property type="project" value="GO_Central"/>
</dbReference>
<dbReference type="CDD" id="cd00637">
    <property type="entry name" value="7tm_classA_rhodopsin-like"/>
    <property type="match status" value="1"/>
</dbReference>
<dbReference type="OrthoDB" id="5839342at2759"/>
<evidence type="ECO:0000256" key="2">
    <source>
        <dbReference type="ARBA" id="ARBA00022475"/>
    </source>
</evidence>
<evidence type="ECO:0000313" key="11">
    <source>
        <dbReference type="Proteomes" id="UP000005239"/>
    </source>
</evidence>
<dbReference type="PANTHER" id="PTHR24246">
    <property type="entry name" value="OLFACTORY RECEPTOR AND ADENOSINE RECEPTOR"/>
    <property type="match status" value="1"/>
</dbReference>
<evidence type="ECO:0000256" key="1">
    <source>
        <dbReference type="ARBA" id="ARBA00004651"/>
    </source>
</evidence>
<dbReference type="Proteomes" id="UP000005239">
    <property type="component" value="Unassembled WGS sequence"/>
</dbReference>
<reference evidence="11" key="1">
    <citation type="journal article" date="2008" name="Nat. Genet.">
        <title>The Pristionchus pacificus genome provides a unique perspective on nematode lifestyle and parasitism.</title>
        <authorList>
            <person name="Dieterich C."/>
            <person name="Clifton S.W."/>
            <person name="Schuster L.N."/>
            <person name="Chinwalla A."/>
            <person name="Delehaunty K."/>
            <person name="Dinkelacker I."/>
            <person name="Fulton L."/>
            <person name="Fulton R."/>
            <person name="Godfrey J."/>
            <person name="Minx P."/>
            <person name="Mitreva M."/>
            <person name="Roeseler W."/>
            <person name="Tian H."/>
            <person name="Witte H."/>
            <person name="Yang S.P."/>
            <person name="Wilson R.K."/>
            <person name="Sommer R.J."/>
        </authorList>
    </citation>
    <scope>NUCLEOTIDE SEQUENCE [LARGE SCALE GENOMIC DNA]</scope>
    <source>
        <strain evidence="11">PS312</strain>
    </source>
</reference>
<accession>A0A2A6C5V7</accession>
<keyword evidence="6" id="KW-0472">Membrane</keyword>
<organism evidence="10 11">
    <name type="scientific">Pristionchus pacificus</name>
    <name type="common">Parasitic nematode worm</name>
    <dbReference type="NCBI Taxonomy" id="54126"/>
    <lineage>
        <taxon>Eukaryota</taxon>
        <taxon>Metazoa</taxon>
        <taxon>Ecdysozoa</taxon>
        <taxon>Nematoda</taxon>
        <taxon>Chromadorea</taxon>
        <taxon>Rhabditida</taxon>
        <taxon>Rhabditina</taxon>
        <taxon>Diplogasteromorpha</taxon>
        <taxon>Diplogasteroidea</taxon>
        <taxon>Neodiplogasteridae</taxon>
        <taxon>Pristionchus</taxon>
    </lineage>
</organism>
<keyword evidence="5" id="KW-0297">G-protein coupled receptor</keyword>
<dbReference type="PANTHER" id="PTHR24246:SF27">
    <property type="entry name" value="ADENOSINE RECEPTOR, ISOFORM A"/>
    <property type="match status" value="1"/>
</dbReference>
<comment type="subcellular location">
    <subcellularLocation>
        <location evidence="1">Cell membrane</location>
        <topology evidence="1">Multi-pass membrane protein</topology>
    </subcellularLocation>
</comment>
<keyword evidence="8" id="KW-0325">Glycoprotein</keyword>